<evidence type="ECO:0000256" key="9">
    <source>
        <dbReference type="ARBA" id="ARBA00023002"/>
    </source>
</evidence>
<evidence type="ECO:0000256" key="3">
    <source>
        <dbReference type="ARBA" id="ARBA00004406"/>
    </source>
</evidence>
<dbReference type="AlphaFoldDB" id="A0A1J1E8U4"/>
<dbReference type="PRINTS" id="PR00385">
    <property type="entry name" value="P450"/>
</dbReference>
<evidence type="ECO:0000256" key="8">
    <source>
        <dbReference type="ARBA" id="ARBA00022848"/>
    </source>
</evidence>
<dbReference type="GO" id="GO:0005506">
    <property type="term" value="F:iron ion binding"/>
    <property type="evidence" value="ECO:0007669"/>
    <property type="project" value="InterPro"/>
</dbReference>
<organism evidence="18">
    <name type="scientific">Chamberlinius hualienensis</name>
    <dbReference type="NCBI Taxonomy" id="1551368"/>
    <lineage>
        <taxon>Eukaryota</taxon>
        <taxon>Metazoa</taxon>
        <taxon>Ecdysozoa</taxon>
        <taxon>Arthropoda</taxon>
        <taxon>Myriapoda</taxon>
        <taxon>Diplopoda</taxon>
        <taxon>Helminthomorpha</taxon>
        <taxon>Polydesmida</taxon>
        <taxon>Paradoxosomatidae</taxon>
        <taxon>Chamberlinius</taxon>
    </lineage>
</organism>
<dbReference type="GO" id="GO:0008395">
    <property type="term" value="F:steroid hydroxylase activity"/>
    <property type="evidence" value="ECO:0007669"/>
    <property type="project" value="TreeGrafter"/>
</dbReference>
<keyword evidence="10 14" id="KW-0408">Iron</keyword>
<evidence type="ECO:0000256" key="7">
    <source>
        <dbReference type="ARBA" id="ARBA00022824"/>
    </source>
</evidence>
<evidence type="ECO:0000256" key="10">
    <source>
        <dbReference type="ARBA" id="ARBA00023004"/>
    </source>
</evidence>
<evidence type="ECO:0000256" key="2">
    <source>
        <dbReference type="ARBA" id="ARBA00004174"/>
    </source>
</evidence>
<feature type="region of interest" description="Disordered" evidence="16">
    <location>
        <begin position="284"/>
        <end position="304"/>
    </location>
</feature>
<dbReference type="GO" id="GO:0020037">
    <property type="term" value="F:heme binding"/>
    <property type="evidence" value="ECO:0007669"/>
    <property type="project" value="InterPro"/>
</dbReference>
<dbReference type="PANTHER" id="PTHR24302">
    <property type="entry name" value="CYTOCHROME P450 FAMILY 3"/>
    <property type="match status" value="1"/>
</dbReference>
<name>A0A1J1E8U4_9MYRI</name>
<evidence type="ECO:0000256" key="17">
    <source>
        <dbReference type="SAM" id="Phobius"/>
    </source>
</evidence>
<evidence type="ECO:0000256" key="6">
    <source>
        <dbReference type="ARBA" id="ARBA00022723"/>
    </source>
</evidence>
<comment type="function">
    <text evidence="13">Cytochromes P450 are a group of heme-thiolate monooxygenases. They oxidize a variety of structurally unrelated compounds, including steroids, fatty acids, and xenobiotics.</text>
</comment>
<dbReference type="PRINTS" id="PR00463">
    <property type="entry name" value="EP450I"/>
</dbReference>
<keyword evidence="6 14" id="KW-0479">Metal-binding</keyword>
<evidence type="ECO:0000256" key="11">
    <source>
        <dbReference type="ARBA" id="ARBA00023033"/>
    </source>
</evidence>
<accession>A0A1J1E8U4</accession>
<reference evidence="18" key="1">
    <citation type="journal article" date="2017" name="FEBS Open Bio">
        <title>A novel cytochrome P450, CYP3201B1, is involved in (R)-mandelonitrile biosynthesis in a cyanogenic millipede.</title>
        <authorList>
            <person name="Yamaguchi T."/>
            <person name="Kuwahara Y."/>
            <person name="Asano Y."/>
        </authorList>
    </citation>
    <scope>NUCLEOTIDE SEQUENCE</scope>
</reference>
<dbReference type="InterPro" id="IPR036396">
    <property type="entry name" value="Cyt_P450_sf"/>
</dbReference>
<dbReference type="CDD" id="cd11055">
    <property type="entry name" value="CYP3A-like"/>
    <property type="match status" value="1"/>
</dbReference>
<dbReference type="Gene3D" id="1.10.630.10">
    <property type="entry name" value="Cytochrome P450"/>
    <property type="match status" value="1"/>
</dbReference>
<dbReference type="Pfam" id="PF00067">
    <property type="entry name" value="p450"/>
    <property type="match status" value="2"/>
</dbReference>
<keyword evidence="17" id="KW-1133">Transmembrane helix</keyword>
<evidence type="ECO:0000256" key="14">
    <source>
        <dbReference type="PIRSR" id="PIRSR602401-1"/>
    </source>
</evidence>
<keyword evidence="11 15" id="KW-0503">Monooxygenase</keyword>
<evidence type="ECO:0000256" key="13">
    <source>
        <dbReference type="ARBA" id="ARBA00043906"/>
    </source>
</evidence>
<dbReference type="InterPro" id="IPR017972">
    <property type="entry name" value="Cyt_P450_CS"/>
</dbReference>
<comment type="cofactor">
    <cofactor evidence="1 14">
        <name>heme</name>
        <dbReference type="ChEBI" id="CHEBI:30413"/>
    </cofactor>
</comment>
<dbReference type="InterPro" id="IPR050705">
    <property type="entry name" value="Cytochrome_P450_3A"/>
</dbReference>
<gene>
    <name evidence="18" type="primary">cyp3194a1</name>
</gene>
<keyword evidence="5 14" id="KW-0349">Heme</keyword>
<dbReference type="InterPro" id="IPR002401">
    <property type="entry name" value="Cyt_P450_E_grp-I"/>
</dbReference>
<evidence type="ECO:0000256" key="5">
    <source>
        <dbReference type="ARBA" id="ARBA00022617"/>
    </source>
</evidence>
<dbReference type="PROSITE" id="PS00086">
    <property type="entry name" value="CYTOCHROME_P450"/>
    <property type="match status" value="1"/>
</dbReference>
<comment type="similarity">
    <text evidence="4 15">Belongs to the cytochrome P450 family.</text>
</comment>
<keyword evidence="12 17" id="KW-0472">Membrane</keyword>
<comment type="subcellular location">
    <subcellularLocation>
        <location evidence="3">Endoplasmic reticulum membrane</location>
        <topology evidence="3">Peripheral membrane protein</topology>
    </subcellularLocation>
    <subcellularLocation>
        <location evidence="2">Microsome membrane</location>
        <topology evidence="2">Peripheral membrane protein</topology>
    </subcellularLocation>
</comment>
<keyword evidence="7" id="KW-0256">Endoplasmic reticulum</keyword>
<dbReference type="SUPFAM" id="SSF48264">
    <property type="entry name" value="Cytochrome P450"/>
    <property type="match status" value="1"/>
</dbReference>
<dbReference type="PANTHER" id="PTHR24302:SF15">
    <property type="entry name" value="FATTY-ACID PEROXYGENASE"/>
    <property type="match status" value="1"/>
</dbReference>
<dbReference type="GO" id="GO:0005789">
    <property type="term" value="C:endoplasmic reticulum membrane"/>
    <property type="evidence" value="ECO:0007669"/>
    <property type="project" value="UniProtKB-SubCell"/>
</dbReference>
<sequence length="523" mass="59857">MNVLGLLNIPDWLTVVAVVIALLYIYGTWTFGFWESQNVPTLPPYPLIGSMVKAFSETVADYDLQNFKKYGKTYGYYEFRRPYLMIHDFEMTKAILIKDYNHFPDRRNVPLGGKSRLAKNFLVHLRGDEYKSARAVLTPTFTSGKLKQMLGMMDECAQKMLKTLNDDITKSDGKIDMNIKDRFGSFTLDVIASCCFSTNIDSKNQNDPFIEHAKMFFNFDFSVAVVGRFLFPKLVELLELSLYPAKCLSYFENVIHRVVDLRRSQNKRRNDFLQLLLDAQDKEKEEKTSDELNKSNTNTHQTIKDGPLKTHKVLNESGLVANSILFLVAGFDTTANAISFTTYELALNPECQQKLHDEIDETLKIHGKLSPEIILALPYLDMTLSETLRMFSPATRLERECTSSYQLENIYIPKGTMVSIGVHAIHHDPEIYPEPHKFDPERFTPENKSQRHPMAYLPFGAGPRSCIGMRFALMEAKICLAHFFSQYKVSPCSETEIPILMRKGIPMQIPKNGIKLKVETRST</sequence>
<feature type="compositionally biased region" description="Basic and acidic residues" evidence="16">
    <location>
        <begin position="284"/>
        <end position="293"/>
    </location>
</feature>
<dbReference type="GO" id="GO:0016705">
    <property type="term" value="F:oxidoreductase activity, acting on paired donors, with incorporation or reduction of molecular oxygen"/>
    <property type="evidence" value="ECO:0007669"/>
    <property type="project" value="InterPro"/>
</dbReference>
<keyword evidence="8" id="KW-0492">Microsome</keyword>
<evidence type="ECO:0000256" key="15">
    <source>
        <dbReference type="RuleBase" id="RU000461"/>
    </source>
</evidence>
<evidence type="ECO:0000256" key="16">
    <source>
        <dbReference type="SAM" id="MobiDB-lite"/>
    </source>
</evidence>
<protein>
    <submittedName>
        <fullName evidence="18">Cytochrome P450 3194A1</fullName>
    </submittedName>
</protein>
<evidence type="ECO:0000256" key="12">
    <source>
        <dbReference type="ARBA" id="ARBA00023136"/>
    </source>
</evidence>
<dbReference type="InterPro" id="IPR001128">
    <property type="entry name" value="Cyt_P450"/>
</dbReference>
<keyword evidence="9 15" id="KW-0560">Oxidoreductase</keyword>
<proteinExistence type="evidence at transcript level"/>
<feature type="transmembrane region" description="Helical" evidence="17">
    <location>
        <begin position="12"/>
        <end position="34"/>
    </location>
</feature>
<keyword evidence="17" id="KW-0812">Transmembrane</keyword>
<dbReference type="FunFam" id="1.10.630.10:FF:000042">
    <property type="entry name" value="Cytochrome P450"/>
    <property type="match status" value="1"/>
</dbReference>
<evidence type="ECO:0000256" key="4">
    <source>
        <dbReference type="ARBA" id="ARBA00010617"/>
    </source>
</evidence>
<dbReference type="EMBL" id="LC125402">
    <property type="protein sequence ID" value="BAV93952.1"/>
    <property type="molecule type" value="mRNA"/>
</dbReference>
<evidence type="ECO:0000256" key="1">
    <source>
        <dbReference type="ARBA" id="ARBA00001971"/>
    </source>
</evidence>
<evidence type="ECO:0000313" key="18">
    <source>
        <dbReference type="EMBL" id="BAV93952.1"/>
    </source>
</evidence>
<feature type="binding site" description="axial binding residue" evidence="14">
    <location>
        <position position="466"/>
    </location>
    <ligand>
        <name>heme</name>
        <dbReference type="ChEBI" id="CHEBI:30413"/>
    </ligand>
    <ligandPart>
        <name>Fe</name>
        <dbReference type="ChEBI" id="CHEBI:18248"/>
    </ligandPart>
</feature>